<evidence type="ECO:0000313" key="2">
    <source>
        <dbReference type="Proteomes" id="UP000029577"/>
    </source>
</evidence>
<dbReference type="RefSeq" id="WP_038020688.1">
    <property type="nucleotide sequence ID" value="NZ_JPKR02000003.1"/>
</dbReference>
<proteinExistence type="predicted"/>
<dbReference type="Proteomes" id="UP000029577">
    <property type="component" value="Unassembled WGS sequence"/>
</dbReference>
<keyword evidence="2" id="KW-1185">Reference proteome</keyword>
<evidence type="ECO:0000313" key="1">
    <source>
        <dbReference type="EMBL" id="KGD73037.1"/>
    </source>
</evidence>
<name>A0A095T8L0_9GAMM</name>
<accession>A0A095T8L0</accession>
<sequence length="100" mass="11902">MVDVDAVEKRVYELVQPWNGRSWLTFKMPHLNRDTSLNHTMNMDEEEAQDLLDEIFTEFKLRHTDLNFSIYFPVKNRKDAKPLTINMLIESAIAGRWLFD</sequence>
<dbReference type="InterPro" id="IPR010862">
    <property type="entry name" value="DUF1493"/>
</dbReference>
<dbReference type="OrthoDB" id="6476622at2"/>
<dbReference type="eggNOG" id="ENOG50320J4">
    <property type="taxonomic scope" value="Bacteria"/>
</dbReference>
<protein>
    <submittedName>
        <fullName evidence="1">Acyl carrier protein</fullName>
    </submittedName>
</protein>
<dbReference type="EMBL" id="JPKR02000003">
    <property type="protein sequence ID" value="KGD73037.1"/>
    <property type="molecule type" value="Genomic_DNA"/>
</dbReference>
<organism evidence="1 2">
    <name type="scientific">Tatumella morbirosei</name>
    <dbReference type="NCBI Taxonomy" id="642227"/>
    <lineage>
        <taxon>Bacteria</taxon>
        <taxon>Pseudomonadati</taxon>
        <taxon>Pseudomonadota</taxon>
        <taxon>Gammaproteobacteria</taxon>
        <taxon>Enterobacterales</taxon>
        <taxon>Erwiniaceae</taxon>
        <taxon>Tatumella</taxon>
    </lineage>
</organism>
<comment type="caution">
    <text evidence="1">The sequence shown here is derived from an EMBL/GenBank/DDBJ whole genome shotgun (WGS) entry which is preliminary data.</text>
</comment>
<reference evidence="1" key="1">
    <citation type="submission" date="2014-12" db="EMBL/GenBank/DDBJ databases">
        <title>The draft genome of the Tatumella morbirosei type strain, LMG23360T isolated from pineapple rot.</title>
        <authorList>
            <person name="Smits T.H."/>
            <person name="Palmer M."/>
            <person name="Venter S.N."/>
            <person name="Duffy B."/>
            <person name="Steenkamp E.T."/>
            <person name="Chan W.Y."/>
            <person name="Coutinho T.A."/>
            <person name="Coetzee M.P."/>
            <person name="De Maayer P."/>
        </authorList>
    </citation>
    <scope>NUCLEOTIDE SEQUENCE [LARGE SCALE GENOMIC DNA]</scope>
    <source>
        <strain evidence="1">LMG 23360</strain>
    </source>
</reference>
<dbReference type="AlphaFoldDB" id="A0A095T8L0"/>
<dbReference type="Pfam" id="PF07377">
    <property type="entry name" value="DUF1493"/>
    <property type="match status" value="1"/>
</dbReference>
<dbReference type="STRING" id="642227.HA49_12620"/>
<gene>
    <name evidence="1" type="ORF">HA49_12620</name>
</gene>